<feature type="transmembrane region" description="Helical" evidence="1">
    <location>
        <begin position="140"/>
        <end position="158"/>
    </location>
</feature>
<evidence type="ECO:0000313" key="2">
    <source>
        <dbReference type="EMBL" id="QMR38282.1"/>
    </source>
</evidence>
<proteinExistence type="predicted"/>
<organism evidence="2 3">
    <name type="scientific">Klebsiella aerogenes</name>
    <name type="common">Enterobacter aerogenes</name>
    <dbReference type="NCBI Taxonomy" id="548"/>
    <lineage>
        <taxon>Bacteria</taxon>
        <taxon>Pseudomonadati</taxon>
        <taxon>Pseudomonadota</taxon>
        <taxon>Gammaproteobacteria</taxon>
        <taxon>Enterobacterales</taxon>
        <taxon>Enterobacteriaceae</taxon>
        <taxon>Klebsiella/Raoultella group</taxon>
        <taxon>Klebsiella</taxon>
    </lineage>
</organism>
<gene>
    <name evidence="2" type="ORF">HV331_01710</name>
</gene>
<sequence>MDVFFGKTRFSNYFMTMAQAETNGLMNTALAVSAYHLHDPLTRIRFQESVKRFALSQINIIRNSSDDKQCQQCIQAIRQERENLLIQDRMLRTGEAMLTASVRFYRENEKVIGYIIDGIGVVLGGMQVIGGFGITASSLMTGNVIGVIAGATLMFHGFGTMAEKLDGVNFAEKYYEDASQFLGFSRELGKLSYQVVDLSTSFYGLAKLTLKPEAWRLFYFTGPDFYRKVTTMSKPTMALKGISSTVKGIQIGNTMYEVKDK</sequence>
<feature type="transmembrane region" description="Helical" evidence="1">
    <location>
        <begin position="111"/>
        <end position="134"/>
    </location>
</feature>
<keyword evidence="1" id="KW-0812">Transmembrane</keyword>
<reference evidence="3" key="1">
    <citation type="submission" date="2020-06" db="EMBL/GenBank/DDBJ databases">
        <title>REHAB project genomes.</title>
        <authorList>
            <person name="Shaw L.P."/>
        </authorList>
    </citation>
    <scope>NUCLEOTIDE SEQUENCE [LARGE SCALE GENOMIC DNA]</scope>
    <source>
        <strain evidence="3">RHBSTW-00938</strain>
    </source>
</reference>
<keyword evidence="1" id="KW-1133">Transmembrane helix</keyword>
<accession>A0AAP9QSU1</accession>
<dbReference type="EMBL" id="CP055904">
    <property type="protein sequence ID" value="QMR38282.1"/>
    <property type="molecule type" value="Genomic_DNA"/>
</dbReference>
<dbReference type="InterPro" id="IPR025320">
    <property type="entry name" value="DUF4225"/>
</dbReference>
<protein>
    <submittedName>
        <fullName evidence="2">DUF4225 domain-containing protein</fullName>
    </submittedName>
</protein>
<dbReference type="Proteomes" id="UP000514462">
    <property type="component" value="Chromosome"/>
</dbReference>
<dbReference type="AlphaFoldDB" id="A0AAP9QSU1"/>
<evidence type="ECO:0000313" key="3">
    <source>
        <dbReference type="Proteomes" id="UP000514462"/>
    </source>
</evidence>
<dbReference type="RefSeq" id="WP_182015039.1">
    <property type="nucleotide sequence ID" value="NZ_CP055904.1"/>
</dbReference>
<evidence type="ECO:0000256" key="1">
    <source>
        <dbReference type="SAM" id="Phobius"/>
    </source>
</evidence>
<dbReference type="Pfam" id="PF13988">
    <property type="entry name" value="DUF4225"/>
    <property type="match status" value="1"/>
</dbReference>
<keyword evidence="1" id="KW-0472">Membrane</keyword>
<name>A0AAP9QSU1_KLEAE</name>